<name>A0A9P6YKB5_RHIOR</name>
<dbReference type="Pfam" id="PF18403">
    <property type="entry name" value="Thioredoxin_15"/>
    <property type="match status" value="1"/>
</dbReference>
<evidence type="ECO:0000313" key="16">
    <source>
        <dbReference type="EMBL" id="KAG1550823.1"/>
    </source>
</evidence>
<dbReference type="GO" id="GO:0036503">
    <property type="term" value="P:ERAD pathway"/>
    <property type="evidence" value="ECO:0007669"/>
    <property type="project" value="TreeGrafter"/>
</dbReference>
<evidence type="ECO:0000259" key="14">
    <source>
        <dbReference type="Pfam" id="PF18403"/>
    </source>
</evidence>
<evidence type="ECO:0000259" key="11">
    <source>
        <dbReference type="Pfam" id="PF18400"/>
    </source>
</evidence>
<evidence type="ECO:0000256" key="5">
    <source>
        <dbReference type="ARBA" id="ARBA00022679"/>
    </source>
</evidence>
<dbReference type="Pfam" id="PF18401">
    <property type="entry name" value="Thioredoxin_13"/>
    <property type="match status" value="1"/>
</dbReference>
<comment type="caution">
    <text evidence="16">The sequence shown here is derived from an EMBL/GenBank/DDBJ whole genome shotgun (WGS) entry which is preliminary data.</text>
</comment>
<dbReference type="Pfam" id="PF18402">
    <property type="entry name" value="Thioredoxin_14"/>
    <property type="match status" value="1"/>
</dbReference>
<dbReference type="Pfam" id="PF18404">
    <property type="entry name" value="Glyco_transf_24"/>
    <property type="match status" value="1"/>
</dbReference>
<dbReference type="CDD" id="cd06432">
    <property type="entry name" value="GT8_HUGT1_C_like"/>
    <property type="match status" value="1"/>
</dbReference>
<dbReference type="PANTHER" id="PTHR11226:SF0">
    <property type="entry name" value="UDP-GLUCOSE:GLYCOPROTEIN GLUCOSYLTRANSFERASE"/>
    <property type="match status" value="1"/>
</dbReference>
<keyword evidence="6 10" id="KW-0732">Signal</keyword>
<evidence type="ECO:0008006" key="18">
    <source>
        <dbReference type="Google" id="ProtNLM"/>
    </source>
</evidence>
<evidence type="ECO:0000256" key="6">
    <source>
        <dbReference type="ARBA" id="ARBA00022729"/>
    </source>
</evidence>
<dbReference type="OMA" id="RQTKTRF"/>
<evidence type="ECO:0000259" key="15">
    <source>
        <dbReference type="Pfam" id="PF18404"/>
    </source>
</evidence>
<evidence type="ECO:0000256" key="9">
    <source>
        <dbReference type="SAM" id="MobiDB-lite"/>
    </source>
</evidence>
<gene>
    <name evidence="16" type="ORF">G6F51_002217</name>
</gene>
<evidence type="ECO:0000256" key="3">
    <source>
        <dbReference type="ARBA" id="ARBA00004922"/>
    </source>
</evidence>
<evidence type="ECO:0000259" key="12">
    <source>
        <dbReference type="Pfam" id="PF18401"/>
    </source>
</evidence>
<feature type="domain" description="UDP-glucose:glycoprotein glucosyltransferase thioredoxin-like" evidence="14">
    <location>
        <begin position="683"/>
        <end position="900"/>
    </location>
</feature>
<dbReference type="SUPFAM" id="SSF53448">
    <property type="entry name" value="Nucleotide-diphospho-sugar transferases"/>
    <property type="match status" value="1"/>
</dbReference>
<feature type="domain" description="UGGT thioredoxin-like" evidence="12">
    <location>
        <begin position="273"/>
        <end position="399"/>
    </location>
</feature>
<comment type="similarity">
    <text evidence="4">Belongs to the glycosyltransferase 8 family.</text>
</comment>
<dbReference type="PANTHER" id="PTHR11226">
    <property type="entry name" value="UDP-GLUCOSE GLYCOPROTEIN:GLUCOSYLTRANSFERASE"/>
    <property type="match status" value="1"/>
</dbReference>
<dbReference type="GO" id="GO:0003980">
    <property type="term" value="F:UDP-glucose:glycoprotein glucosyltransferase activity"/>
    <property type="evidence" value="ECO:0007669"/>
    <property type="project" value="InterPro"/>
</dbReference>
<feature type="chain" id="PRO_5040400662" description="UDP-glucose:glycoprotein glucosyltransferase" evidence="10">
    <location>
        <begin position="22"/>
        <end position="1513"/>
    </location>
</feature>
<evidence type="ECO:0000256" key="1">
    <source>
        <dbReference type="ARBA" id="ARBA00001913"/>
    </source>
</evidence>
<feature type="domain" description="UGGT thioredoxin-like" evidence="11">
    <location>
        <begin position="36"/>
        <end position="222"/>
    </location>
</feature>
<feature type="signal peptide" evidence="10">
    <location>
        <begin position="1"/>
        <end position="21"/>
    </location>
</feature>
<accession>A0A9P6YKB5</accession>
<evidence type="ECO:0000313" key="17">
    <source>
        <dbReference type="Proteomes" id="UP000717996"/>
    </source>
</evidence>
<comment type="pathway">
    <text evidence="3">Protein modification; protein glycosylation.</text>
</comment>
<dbReference type="GO" id="GO:0018279">
    <property type="term" value="P:protein N-linked glycosylation via asparagine"/>
    <property type="evidence" value="ECO:0007669"/>
    <property type="project" value="TreeGrafter"/>
</dbReference>
<dbReference type="Proteomes" id="UP000717996">
    <property type="component" value="Unassembled WGS sequence"/>
</dbReference>
<dbReference type="OrthoDB" id="27683at2759"/>
<dbReference type="FunFam" id="3.90.550.10:FF:000065">
    <property type="entry name" value="UDP-glucose:glycoprotein glucosyltransferase, putative"/>
    <property type="match status" value="1"/>
</dbReference>
<dbReference type="Gene3D" id="3.90.550.10">
    <property type="entry name" value="Spore Coat Polysaccharide Biosynthesis Protein SpsA, Chain A"/>
    <property type="match status" value="1"/>
</dbReference>
<keyword evidence="8" id="KW-0325">Glycoprotein</keyword>
<dbReference type="InterPro" id="IPR040692">
    <property type="entry name" value="UGGT_TRXL_3"/>
</dbReference>
<dbReference type="InterPro" id="IPR009448">
    <property type="entry name" value="UDP-g_GGtrans"/>
</dbReference>
<dbReference type="GO" id="GO:0005788">
    <property type="term" value="C:endoplasmic reticulum lumen"/>
    <property type="evidence" value="ECO:0007669"/>
    <property type="project" value="UniProtKB-SubCell"/>
</dbReference>
<keyword evidence="7" id="KW-0256">Endoplasmic reticulum</keyword>
<organism evidence="16 17">
    <name type="scientific">Rhizopus oryzae</name>
    <name type="common">Mucormycosis agent</name>
    <name type="synonym">Rhizopus arrhizus var. delemar</name>
    <dbReference type="NCBI Taxonomy" id="64495"/>
    <lineage>
        <taxon>Eukaryota</taxon>
        <taxon>Fungi</taxon>
        <taxon>Fungi incertae sedis</taxon>
        <taxon>Mucoromycota</taxon>
        <taxon>Mucoromycotina</taxon>
        <taxon>Mucoromycetes</taxon>
        <taxon>Mucorales</taxon>
        <taxon>Mucorineae</taxon>
        <taxon>Rhizopodaceae</taxon>
        <taxon>Rhizopus</taxon>
    </lineage>
</organism>
<evidence type="ECO:0000259" key="13">
    <source>
        <dbReference type="Pfam" id="PF18402"/>
    </source>
</evidence>
<evidence type="ECO:0000256" key="10">
    <source>
        <dbReference type="SAM" id="SignalP"/>
    </source>
</evidence>
<dbReference type="Pfam" id="PF18400">
    <property type="entry name" value="Thioredoxin_12"/>
    <property type="match status" value="1"/>
</dbReference>
<feature type="domain" description="Glucosyltransferase 24 catalytic" evidence="15">
    <location>
        <begin position="1223"/>
        <end position="1490"/>
    </location>
</feature>
<sequence>MPRISTAILGLVALGVFLVKAESPTVDLTLVAPWSAPDFLLEIAETVALSNETNYYKLIDELVQIQQNASSWTHQEIYNKAVERVTILDKDDVNFFKLSLALHEAAPKIEAYNQYYQQAILPSLVEYDDQCDVWVQVDNKQACSLEALIEVLKNTNSESVNHALLPFDHIVRPMNERPQKTLVLYTNTFSANFNEFYTWLKSKVEDQDLMFVIRYKPSSTEKTPLYLSGFGVELALKKTDYLVIDDRDDKSENTIKEKISRKTNQNLFEGAESTNIEPLTSSEIQSLGLKAAQYIARSNRPLETMSHLAQDFPKYSKSVSALELDTEFAQEVLRNQRFAVQGGSNAVWVNGKALEMNQIDPFYLSRILRSEKKLIKSIQNIGFSSKEAIELITDPVLSEGEGKGDVISGIFDVRDSPETPFITWWNDIEKDKRYHGWPSDIMEILKPTYPGQLHPIRKNIYSLVLVEDLASQESLNRIVNEIQAMIKRTIPIRFAIISFVDHDDSATTLAAQALHYINQNHSKSAGMEFLETMLDLMASNGLTRATEEIVEVSFLHATKEFEVEKLSFKEAIDAQKPFTAATREFMSRMGIKGLGSKEGIMFFNGKLLEFNEDKPWIHTLMPHLSEQTRIVQKMAYNDEFDPKLNFYDYILSQSNVATRRNPYILTSHANPLRIHTFDTTTELLELKYFQSENSTIPSVNFWVVTDFDTLTGLKLATEAVLFAESNPKVRIAFVHKSSRFNIQLVKDSTGPKFSDVFCKLIHSDETTLSTIKDILQNTNLPSETSSNNGEMNIQSEFEPLPILPGIPIIDIDVKEQGQKWSKIHTALQKDGLESDFIGVVMNGRVIGPLSLDDNLQFTKQDFDMLFEYENVKRISLVEQAILHRLEATTADTIMKLTAIVENDKAQVVQDVMEDHVPVNRNKVYENIDAADHTRIVAGDVDNTFLEIGLILNPLSEMAQKLAPMVQTLSEMEGVSVIVYLNPVSELNELPLKRFYRYVFDKEVHFDPHSGEQQIPTAYFANLPTDPLYTLGVETTNAWHVTVKEANMDLDNILLKQQAAVSAVYELQSILVEGHCLDSVIKSPPRGLQFELVSFGSEKRDTLVMANLGYFQLKALPGLWRLGLREGRSSMIYSIQDVGANGKWNWSAQGDQSDVLALTSFEGLTITPLVHKKPGMENEDVLEPSQPKEKEASQSGLWSSINQKIFGKKQDKSLTVTKSDNAEINIFSVASGKLYERFLSIMMASVMKHTQSTVKFWFIENFLSPEFKDFLPHMAEQYGFEYEMVTYKWPAWLRAQQEKQRTIWGYKILFLDVLFPLSLDKVIFVDADQIVRTDLKELIDMDLHGAPYGYTPFCSDRKEMDGFRFWKDGYWKVHLGEKPYHISALYVVDLVRFRQLAAGDRLRAQYQQLSADPNSLANLDQDLPNNMQHIVPIYSLPQEWLWCETWCSDESLKKAKTIDLCNNPLTREPKLDRARRQVPEWENYDNEIDELRKKVKTMSPSDFEEKKRPLKDEF</sequence>
<feature type="region of interest" description="Disordered" evidence="9">
    <location>
        <begin position="1174"/>
        <end position="1194"/>
    </location>
</feature>
<dbReference type="InterPro" id="IPR040693">
    <property type="entry name" value="UGGT_TRXL_1"/>
</dbReference>
<comment type="subcellular location">
    <subcellularLocation>
        <location evidence="2">Endoplasmic reticulum lumen</location>
    </subcellularLocation>
</comment>
<evidence type="ECO:0000256" key="8">
    <source>
        <dbReference type="ARBA" id="ARBA00023180"/>
    </source>
</evidence>
<evidence type="ECO:0000256" key="4">
    <source>
        <dbReference type="ARBA" id="ARBA00006351"/>
    </source>
</evidence>
<dbReference type="InterPro" id="IPR040694">
    <property type="entry name" value="UGGT_TRXL_2"/>
</dbReference>
<keyword evidence="5" id="KW-0808">Transferase</keyword>
<protein>
    <recommendedName>
        <fullName evidence="18">UDP-glucose:glycoprotein glucosyltransferase</fullName>
    </recommendedName>
</protein>
<proteinExistence type="inferred from homology"/>
<dbReference type="InterPro" id="IPR029044">
    <property type="entry name" value="Nucleotide-diphossugar_trans"/>
</dbReference>
<dbReference type="Pfam" id="PF06427">
    <property type="entry name" value="UDP-g_GGTase"/>
    <property type="match status" value="1"/>
</dbReference>
<reference evidence="16" key="1">
    <citation type="journal article" date="2020" name="Microb. Genom.">
        <title>Genetic diversity of clinical and environmental Mucorales isolates obtained from an investigation of mucormycosis cases among solid organ transplant recipients.</title>
        <authorList>
            <person name="Nguyen M.H."/>
            <person name="Kaul D."/>
            <person name="Muto C."/>
            <person name="Cheng S.J."/>
            <person name="Richter R.A."/>
            <person name="Bruno V.M."/>
            <person name="Liu G."/>
            <person name="Beyhan S."/>
            <person name="Sundermann A.J."/>
            <person name="Mounaud S."/>
            <person name="Pasculle A.W."/>
            <person name="Nierman W.C."/>
            <person name="Driscoll E."/>
            <person name="Cumbie R."/>
            <person name="Clancy C.J."/>
            <person name="Dupont C.L."/>
        </authorList>
    </citation>
    <scope>NUCLEOTIDE SEQUENCE</scope>
    <source>
        <strain evidence="16">GL16</strain>
    </source>
</reference>
<dbReference type="InterPro" id="IPR040497">
    <property type="entry name" value="Glyco_transf_24"/>
</dbReference>
<evidence type="ECO:0000256" key="2">
    <source>
        <dbReference type="ARBA" id="ARBA00004319"/>
    </source>
</evidence>
<dbReference type="GO" id="GO:0051082">
    <property type="term" value="F:unfolded protein binding"/>
    <property type="evidence" value="ECO:0007669"/>
    <property type="project" value="TreeGrafter"/>
</dbReference>
<dbReference type="EMBL" id="JAANIT010000185">
    <property type="protein sequence ID" value="KAG1550823.1"/>
    <property type="molecule type" value="Genomic_DNA"/>
</dbReference>
<comment type="cofactor">
    <cofactor evidence="1">
        <name>Ca(2+)</name>
        <dbReference type="ChEBI" id="CHEBI:29108"/>
    </cofactor>
</comment>
<feature type="domain" description="UGGT thioredoxin-like" evidence="13">
    <location>
        <begin position="411"/>
        <end position="664"/>
    </location>
</feature>
<evidence type="ECO:0000256" key="7">
    <source>
        <dbReference type="ARBA" id="ARBA00022824"/>
    </source>
</evidence>
<dbReference type="InterPro" id="IPR040525">
    <property type="entry name" value="UGGT_TRXL_4"/>
</dbReference>